<accession>A0A7X2S8W2</accession>
<name>A0A7X2S8W2_9BACI</name>
<keyword evidence="2" id="KW-1185">Reference proteome</keyword>
<dbReference type="RefSeq" id="WP_155114296.1">
    <property type="nucleotide sequence ID" value="NZ_WMIB01000046.1"/>
</dbReference>
<gene>
    <name evidence="1" type="ORF">GKZ89_20655</name>
</gene>
<proteinExistence type="predicted"/>
<dbReference type="NCBIfam" id="NF047593">
    <property type="entry name" value="IS66_ISAeme5_TnpA"/>
    <property type="match status" value="1"/>
</dbReference>
<protein>
    <submittedName>
        <fullName evidence="1">Uncharacterized protein</fullName>
    </submittedName>
</protein>
<sequence>MNSTDQDVVLSKDESEQVWIQRIQEWQESGQSISEWVRDRGDFSLSQFHHARRRLFPEDIRKNDFVENPTQWSHLTVEIPASSFDVHINGCRIVVKAGFDQELLREVVEVLKDAD</sequence>
<evidence type="ECO:0000313" key="2">
    <source>
        <dbReference type="Proteomes" id="UP000434639"/>
    </source>
</evidence>
<dbReference type="OrthoDB" id="2890041at2"/>
<organism evidence="1 2">
    <name type="scientific">Metabacillus mangrovi</name>
    <dbReference type="NCBI Taxonomy" id="1491830"/>
    <lineage>
        <taxon>Bacteria</taxon>
        <taxon>Bacillati</taxon>
        <taxon>Bacillota</taxon>
        <taxon>Bacilli</taxon>
        <taxon>Bacillales</taxon>
        <taxon>Bacillaceae</taxon>
        <taxon>Metabacillus</taxon>
    </lineage>
</organism>
<dbReference type="EMBL" id="WMIB01000046">
    <property type="protein sequence ID" value="MTH55802.1"/>
    <property type="molecule type" value="Genomic_DNA"/>
</dbReference>
<reference evidence="1 2" key="1">
    <citation type="journal article" date="2017" name="Int. J. Syst. Evol. Microbiol.">
        <title>Bacillus mangrovi sp. nov., isolated from a sediment sample from a mangrove forest.</title>
        <authorList>
            <person name="Gupta V."/>
            <person name="Singh P.K."/>
            <person name="Korpole S."/>
            <person name="Tanuku N.R.S."/>
            <person name="Pinnaka A.K."/>
        </authorList>
    </citation>
    <scope>NUCLEOTIDE SEQUENCE [LARGE SCALE GENOMIC DNA]</scope>
    <source>
        <strain evidence="1 2">KCTC 33872</strain>
    </source>
</reference>
<dbReference type="Proteomes" id="UP000434639">
    <property type="component" value="Unassembled WGS sequence"/>
</dbReference>
<comment type="caution">
    <text evidence="1">The sequence shown here is derived from an EMBL/GenBank/DDBJ whole genome shotgun (WGS) entry which is preliminary data.</text>
</comment>
<evidence type="ECO:0000313" key="1">
    <source>
        <dbReference type="EMBL" id="MTH55802.1"/>
    </source>
</evidence>
<dbReference type="AlphaFoldDB" id="A0A7X2S8W2"/>